<sequence length="431" mass="44807">MAFRAGIDRLRHRLGTVPGLLTAMAVALVVVGLVFGLVGWLAVQRRTALVRDIGEFSGPLSVHAQQLYRSLSDADATAAAAFLTDGVEPPELRQRYLDDMAQATSSLSVAQRDADGRGAESLTVLVAQLPIYAGLIETARTYNRQGLPLGGGYLRQASALMRETLLPAAKELLAAETDRLVAAQRDAAGFPWGIVLLGVVMLVALVAAQVLMTRSTNRVVNPGLVAATLAAALALGWASVALVAAGDRVEGGRTEGSALVKLLAEARVAAAEARADEALTLIARGDGARYDTEFGQAFDRLVGTDGSGGLLGRAHAMAATPSDRAVVAEAQGHARRWHAVHQEVRDLDSAGRYVDAVRLAVDPGADTATALFTALDTAIGKGIAAADLRFDEHADGAAGALTGAEVAVVLLTVLLVAGVAVGMYPRIGEYR</sequence>
<evidence type="ECO:0000313" key="3">
    <source>
        <dbReference type="Proteomes" id="UP000635606"/>
    </source>
</evidence>
<organism evidence="2 3">
    <name type="scientific">Virgisporangium ochraceum</name>
    <dbReference type="NCBI Taxonomy" id="65505"/>
    <lineage>
        <taxon>Bacteria</taxon>
        <taxon>Bacillati</taxon>
        <taxon>Actinomycetota</taxon>
        <taxon>Actinomycetes</taxon>
        <taxon>Micromonosporales</taxon>
        <taxon>Micromonosporaceae</taxon>
        <taxon>Virgisporangium</taxon>
    </lineage>
</organism>
<name>A0A8J4A0X4_9ACTN</name>
<dbReference type="AlphaFoldDB" id="A0A8J4A0X4"/>
<keyword evidence="1" id="KW-1133">Transmembrane helix</keyword>
<proteinExistence type="predicted"/>
<keyword evidence="1" id="KW-0812">Transmembrane</keyword>
<accession>A0A8J4A0X4</accession>
<evidence type="ECO:0000256" key="1">
    <source>
        <dbReference type="SAM" id="Phobius"/>
    </source>
</evidence>
<dbReference type="Proteomes" id="UP000635606">
    <property type="component" value="Unassembled WGS sequence"/>
</dbReference>
<feature type="transmembrane region" description="Helical" evidence="1">
    <location>
        <begin position="224"/>
        <end position="245"/>
    </location>
</feature>
<comment type="caution">
    <text evidence="2">The sequence shown here is derived from an EMBL/GenBank/DDBJ whole genome shotgun (WGS) entry which is preliminary data.</text>
</comment>
<keyword evidence="3" id="KW-1185">Reference proteome</keyword>
<gene>
    <name evidence="2" type="ORF">Voc01_074790</name>
</gene>
<evidence type="ECO:0000313" key="2">
    <source>
        <dbReference type="EMBL" id="GIJ72562.1"/>
    </source>
</evidence>
<dbReference type="RefSeq" id="WP_203932415.1">
    <property type="nucleotide sequence ID" value="NZ_BOPH01000102.1"/>
</dbReference>
<evidence type="ECO:0008006" key="4">
    <source>
        <dbReference type="Google" id="ProtNLM"/>
    </source>
</evidence>
<reference evidence="2" key="1">
    <citation type="submission" date="2021-01" db="EMBL/GenBank/DDBJ databases">
        <title>Whole genome shotgun sequence of Virgisporangium ochraceum NBRC 16418.</title>
        <authorList>
            <person name="Komaki H."/>
            <person name="Tamura T."/>
        </authorList>
    </citation>
    <scope>NUCLEOTIDE SEQUENCE</scope>
    <source>
        <strain evidence="2">NBRC 16418</strain>
    </source>
</reference>
<protein>
    <recommendedName>
        <fullName evidence="4">Secreted protein</fullName>
    </recommendedName>
</protein>
<keyword evidence="1" id="KW-0472">Membrane</keyword>
<feature type="transmembrane region" description="Helical" evidence="1">
    <location>
        <begin position="189"/>
        <end position="212"/>
    </location>
</feature>
<dbReference type="EMBL" id="BOPH01000102">
    <property type="protein sequence ID" value="GIJ72562.1"/>
    <property type="molecule type" value="Genomic_DNA"/>
</dbReference>
<feature type="transmembrane region" description="Helical" evidence="1">
    <location>
        <begin position="20"/>
        <end position="43"/>
    </location>
</feature>
<feature type="transmembrane region" description="Helical" evidence="1">
    <location>
        <begin position="406"/>
        <end position="427"/>
    </location>
</feature>